<dbReference type="OrthoDB" id="8578462at2"/>
<feature type="domain" description="Carbohydrate kinase PfkB" evidence="4">
    <location>
        <begin position="13"/>
        <end position="302"/>
    </location>
</feature>
<dbReference type="PANTHER" id="PTHR10584:SF166">
    <property type="entry name" value="RIBOKINASE"/>
    <property type="match status" value="1"/>
</dbReference>
<dbReference type="Pfam" id="PF00294">
    <property type="entry name" value="PfkB"/>
    <property type="match status" value="1"/>
</dbReference>
<dbReference type="InterPro" id="IPR011611">
    <property type="entry name" value="PfkB_dom"/>
</dbReference>
<dbReference type="InterPro" id="IPR029056">
    <property type="entry name" value="Ribokinase-like"/>
</dbReference>
<dbReference type="GO" id="GO:0016301">
    <property type="term" value="F:kinase activity"/>
    <property type="evidence" value="ECO:0007669"/>
    <property type="project" value="UniProtKB-KW"/>
</dbReference>
<dbReference type="EMBL" id="NRQY01000001">
    <property type="protein sequence ID" value="RUT67091.1"/>
    <property type="molecule type" value="Genomic_DNA"/>
</dbReference>
<evidence type="ECO:0000256" key="1">
    <source>
        <dbReference type="ARBA" id="ARBA00022679"/>
    </source>
</evidence>
<dbReference type="Gene3D" id="3.40.1190.20">
    <property type="match status" value="1"/>
</dbReference>
<dbReference type="InterPro" id="IPR002173">
    <property type="entry name" value="Carboh/pur_kinase_PfkB_CS"/>
</dbReference>
<dbReference type="PANTHER" id="PTHR10584">
    <property type="entry name" value="SUGAR KINASE"/>
    <property type="match status" value="1"/>
</dbReference>
<feature type="region of interest" description="Disordered" evidence="3">
    <location>
        <begin position="298"/>
        <end position="318"/>
    </location>
</feature>
<evidence type="ECO:0000313" key="5">
    <source>
        <dbReference type="EMBL" id="RUT67091.1"/>
    </source>
</evidence>
<feature type="compositionally biased region" description="Basic and acidic residues" evidence="3">
    <location>
        <begin position="309"/>
        <end position="318"/>
    </location>
</feature>
<proteinExistence type="predicted"/>
<dbReference type="AlphaFoldDB" id="A0A433ZY88"/>
<gene>
    <name evidence="5" type="ORF">CKG00_12460</name>
</gene>
<accession>A0A433ZY88</accession>
<dbReference type="PROSITE" id="PS00584">
    <property type="entry name" value="PFKB_KINASES_2"/>
    <property type="match status" value="1"/>
</dbReference>
<evidence type="ECO:0000256" key="2">
    <source>
        <dbReference type="ARBA" id="ARBA00022777"/>
    </source>
</evidence>
<protein>
    <submittedName>
        <fullName evidence="5">Ribokinase</fullName>
    </submittedName>
</protein>
<evidence type="ECO:0000259" key="4">
    <source>
        <dbReference type="Pfam" id="PF00294"/>
    </source>
</evidence>
<evidence type="ECO:0000313" key="6">
    <source>
        <dbReference type="Proteomes" id="UP000286908"/>
    </source>
</evidence>
<evidence type="ECO:0000256" key="3">
    <source>
        <dbReference type="SAM" id="MobiDB-lite"/>
    </source>
</evidence>
<dbReference type="Proteomes" id="UP000286908">
    <property type="component" value="Unassembled WGS sequence"/>
</dbReference>
<reference evidence="5 6" key="1">
    <citation type="submission" date="2017-08" db="EMBL/GenBank/DDBJ databases">
        <title>Draft genome sequence of pheromone producing symbiont Morganella morganii, of the female New Zealand grass grub Costelytra giveni.</title>
        <authorList>
            <person name="Laugraud A."/>
            <person name="Young S.D."/>
            <person name="Hurst M.H."/>
        </authorList>
    </citation>
    <scope>NUCLEOTIDE SEQUENCE [LARGE SCALE GENOMIC DNA]</scope>
    <source>
        <strain evidence="5 6">MMsCG</strain>
    </source>
</reference>
<dbReference type="GO" id="GO:0005829">
    <property type="term" value="C:cytosol"/>
    <property type="evidence" value="ECO:0007669"/>
    <property type="project" value="TreeGrafter"/>
</dbReference>
<keyword evidence="1" id="KW-0808">Transferase</keyword>
<name>A0A433ZY88_MORMO</name>
<sequence>MDVTLLTPQRPVVVIGAAFGDVMLEVNALPRSGDDISALPLGQQIGGCAFNVARALSRLGIVPVNGIPAGNGSWGKQVVAAMEKENLPVLLRHQLHDNGWCLALVEESKERTFITIEGCEQHWSEELLAQIPVPDNALIYVSGYELVSPESAPLRNWLLAQSEDKTLFADFGPRLRDIDPDFIEQLLAKKPLLTVNRDELAQLNPRGGKQSDIQTDDAQAFADSYGLPLIARFDKEGAVVCQPGQQPVKIPAFTVPVADTIAAGDSHCAGVLAGLACGQPLTDAVRIGNAVAAIVVSRPGSDGAPTRTELSDFLHHHP</sequence>
<comment type="caution">
    <text evidence="5">The sequence shown here is derived from an EMBL/GenBank/DDBJ whole genome shotgun (WGS) entry which is preliminary data.</text>
</comment>
<organism evidence="5 6">
    <name type="scientific">Morganella morganii</name>
    <name type="common">Proteus morganii</name>
    <dbReference type="NCBI Taxonomy" id="582"/>
    <lineage>
        <taxon>Bacteria</taxon>
        <taxon>Pseudomonadati</taxon>
        <taxon>Pseudomonadota</taxon>
        <taxon>Gammaproteobacteria</taxon>
        <taxon>Enterobacterales</taxon>
        <taxon>Morganellaceae</taxon>
        <taxon>Morganella</taxon>
    </lineage>
</organism>
<keyword evidence="2 5" id="KW-0418">Kinase</keyword>
<dbReference type="SUPFAM" id="SSF53613">
    <property type="entry name" value="Ribokinase-like"/>
    <property type="match status" value="1"/>
</dbReference>